<evidence type="ECO:0008006" key="3">
    <source>
        <dbReference type="Google" id="ProtNLM"/>
    </source>
</evidence>
<sequence>MIIEGNLHDHVWLEDHYRIRDKWSTTFNKDCFSMDILSAQHSESTNNRCHDISKTTSFITDCFLGLEKVMRNWCSNE</sequence>
<evidence type="ECO:0000313" key="1">
    <source>
        <dbReference type="EMBL" id="PKU66268.1"/>
    </source>
</evidence>
<organism evidence="1 2">
    <name type="scientific">Dendrobium catenatum</name>
    <dbReference type="NCBI Taxonomy" id="906689"/>
    <lineage>
        <taxon>Eukaryota</taxon>
        <taxon>Viridiplantae</taxon>
        <taxon>Streptophyta</taxon>
        <taxon>Embryophyta</taxon>
        <taxon>Tracheophyta</taxon>
        <taxon>Spermatophyta</taxon>
        <taxon>Magnoliopsida</taxon>
        <taxon>Liliopsida</taxon>
        <taxon>Asparagales</taxon>
        <taxon>Orchidaceae</taxon>
        <taxon>Epidendroideae</taxon>
        <taxon>Malaxideae</taxon>
        <taxon>Dendrobiinae</taxon>
        <taxon>Dendrobium</taxon>
    </lineage>
</organism>
<dbReference type="PANTHER" id="PTHR47718">
    <property type="entry name" value="OS01G0519700 PROTEIN"/>
    <property type="match status" value="1"/>
</dbReference>
<reference evidence="1 2" key="2">
    <citation type="journal article" date="2017" name="Nature">
        <title>The Apostasia genome and the evolution of orchids.</title>
        <authorList>
            <person name="Zhang G.Q."/>
            <person name="Liu K.W."/>
            <person name="Li Z."/>
            <person name="Lohaus R."/>
            <person name="Hsiao Y.Y."/>
            <person name="Niu S.C."/>
            <person name="Wang J.Y."/>
            <person name="Lin Y.C."/>
            <person name="Xu Q."/>
            <person name="Chen L.J."/>
            <person name="Yoshida K."/>
            <person name="Fujiwara S."/>
            <person name="Wang Z.W."/>
            <person name="Zhang Y.Q."/>
            <person name="Mitsuda N."/>
            <person name="Wang M."/>
            <person name="Liu G.H."/>
            <person name="Pecoraro L."/>
            <person name="Huang H.X."/>
            <person name="Xiao X.J."/>
            <person name="Lin M."/>
            <person name="Wu X.Y."/>
            <person name="Wu W.L."/>
            <person name="Chen Y.Y."/>
            <person name="Chang S.B."/>
            <person name="Sakamoto S."/>
            <person name="Ohme-Takagi M."/>
            <person name="Yagi M."/>
            <person name="Zeng S.J."/>
            <person name="Shen C.Y."/>
            <person name="Yeh C.M."/>
            <person name="Luo Y.B."/>
            <person name="Tsai W.C."/>
            <person name="Van de Peer Y."/>
            <person name="Liu Z.J."/>
        </authorList>
    </citation>
    <scope>NUCLEOTIDE SEQUENCE [LARGE SCALE GENOMIC DNA]</scope>
    <source>
        <tissue evidence="1">The whole plant</tissue>
    </source>
</reference>
<proteinExistence type="predicted"/>
<evidence type="ECO:0000313" key="2">
    <source>
        <dbReference type="Proteomes" id="UP000233837"/>
    </source>
</evidence>
<gene>
    <name evidence="1" type="ORF">MA16_Dca019197</name>
</gene>
<keyword evidence="2" id="KW-1185">Reference proteome</keyword>
<dbReference type="AlphaFoldDB" id="A0A2I0VS78"/>
<dbReference type="EMBL" id="KZ503288">
    <property type="protein sequence ID" value="PKU66268.1"/>
    <property type="molecule type" value="Genomic_DNA"/>
</dbReference>
<dbReference type="Proteomes" id="UP000233837">
    <property type="component" value="Unassembled WGS sequence"/>
</dbReference>
<accession>A0A2I0VS78</accession>
<dbReference type="PANTHER" id="PTHR47718:SF17">
    <property type="entry name" value="PROTEIN FAR1-RELATED SEQUENCE 5-LIKE"/>
    <property type="match status" value="1"/>
</dbReference>
<name>A0A2I0VS78_9ASPA</name>
<reference evidence="1 2" key="1">
    <citation type="journal article" date="2016" name="Sci. Rep.">
        <title>The Dendrobium catenatum Lindl. genome sequence provides insights into polysaccharide synthase, floral development and adaptive evolution.</title>
        <authorList>
            <person name="Zhang G.Q."/>
            <person name="Xu Q."/>
            <person name="Bian C."/>
            <person name="Tsai W.C."/>
            <person name="Yeh C.M."/>
            <person name="Liu K.W."/>
            <person name="Yoshida K."/>
            <person name="Zhang L.S."/>
            <person name="Chang S.B."/>
            <person name="Chen F."/>
            <person name="Shi Y."/>
            <person name="Su Y.Y."/>
            <person name="Zhang Y.Q."/>
            <person name="Chen L.J."/>
            <person name="Yin Y."/>
            <person name="Lin M."/>
            <person name="Huang H."/>
            <person name="Deng H."/>
            <person name="Wang Z.W."/>
            <person name="Zhu S.L."/>
            <person name="Zhao X."/>
            <person name="Deng C."/>
            <person name="Niu S.C."/>
            <person name="Huang J."/>
            <person name="Wang M."/>
            <person name="Liu G.H."/>
            <person name="Yang H.J."/>
            <person name="Xiao X.J."/>
            <person name="Hsiao Y.Y."/>
            <person name="Wu W.L."/>
            <person name="Chen Y.Y."/>
            <person name="Mitsuda N."/>
            <person name="Ohme-Takagi M."/>
            <person name="Luo Y.B."/>
            <person name="Van de Peer Y."/>
            <person name="Liu Z.J."/>
        </authorList>
    </citation>
    <scope>NUCLEOTIDE SEQUENCE [LARGE SCALE GENOMIC DNA]</scope>
    <source>
        <tissue evidence="1">The whole plant</tissue>
    </source>
</reference>
<protein>
    <recommendedName>
        <fullName evidence="3">Protein FAR1-RELATED SEQUENCE</fullName>
    </recommendedName>
</protein>